<evidence type="ECO:0000256" key="1">
    <source>
        <dbReference type="SAM" id="MobiDB-lite"/>
    </source>
</evidence>
<protein>
    <submittedName>
        <fullName evidence="2">Luminal-binding protein 4</fullName>
        <ecNumber evidence="2">1.3.1.74</ecNumber>
    </submittedName>
</protein>
<gene>
    <name evidence="2" type="ORF">glysoja_046645</name>
</gene>
<proteinExistence type="predicted"/>
<name>A0A0B2S6Z8_GLYSO</name>
<keyword evidence="2" id="KW-0560">Oxidoreductase</keyword>
<organism evidence="2">
    <name type="scientific">Glycine soja</name>
    <name type="common">Wild soybean</name>
    <dbReference type="NCBI Taxonomy" id="3848"/>
    <lineage>
        <taxon>Eukaryota</taxon>
        <taxon>Viridiplantae</taxon>
        <taxon>Streptophyta</taxon>
        <taxon>Embryophyta</taxon>
        <taxon>Tracheophyta</taxon>
        <taxon>Spermatophyta</taxon>
        <taxon>Magnoliopsida</taxon>
        <taxon>eudicotyledons</taxon>
        <taxon>Gunneridae</taxon>
        <taxon>Pentapetalae</taxon>
        <taxon>rosids</taxon>
        <taxon>fabids</taxon>
        <taxon>Fabales</taxon>
        <taxon>Fabaceae</taxon>
        <taxon>Papilionoideae</taxon>
        <taxon>50 kb inversion clade</taxon>
        <taxon>NPAAA clade</taxon>
        <taxon>indigoferoid/millettioid clade</taxon>
        <taxon>Phaseoleae</taxon>
        <taxon>Glycine</taxon>
        <taxon>Glycine subgen. Soja</taxon>
    </lineage>
</organism>
<dbReference type="EC" id="1.3.1.74" evidence="2"/>
<dbReference type="Proteomes" id="UP000053555">
    <property type="component" value="Unassembled WGS sequence"/>
</dbReference>
<dbReference type="AlphaFoldDB" id="A0A0B2S6Z8"/>
<dbReference type="Gene3D" id="3.30.420.40">
    <property type="match status" value="1"/>
</dbReference>
<dbReference type="GO" id="GO:0032440">
    <property type="term" value="F:2-alkenal reductase [NAD(P)H] activity"/>
    <property type="evidence" value="ECO:0007669"/>
    <property type="project" value="UniProtKB-EC"/>
</dbReference>
<feature type="compositionally biased region" description="Basic and acidic residues" evidence="1">
    <location>
        <begin position="32"/>
        <end position="43"/>
    </location>
</feature>
<reference evidence="2" key="1">
    <citation type="submission" date="2014-07" db="EMBL/GenBank/DDBJ databases">
        <title>Identification of a novel salt tolerance gene in wild soybean by whole-genome sequencing.</title>
        <authorList>
            <person name="Lam H.-M."/>
            <person name="Qi X."/>
            <person name="Li M.-W."/>
            <person name="Liu X."/>
            <person name="Xie M."/>
            <person name="Ni M."/>
            <person name="Xu X."/>
        </authorList>
    </citation>
    <scope>NUCLEOTIDE SEQUENCE [LARGE SCALE GENOMIC DNA]</scope>
    <source>
        <tissue evidence="2">Root</tissue>
    </source>
</reference>
<evidence type="ECO:0000313" key="2">
    <source>
        <dbReference type="EMBL" id="KHN42471.1"/>
    </source>
</evidence>
<accession>A0A0B2S6Z8</accession>
<dbReference type="EMBL" id="KN644495">
    <property type="protein sequence ID" value="KHN42471.1"/>
    <property type="molecule type" value="Genomic_DNA"/>
</dbReference>
<sequence>MEDVGLHKSQVDEIDLDGSIGIPKVRQLSKDYFDGKEPDKGDNPDEELPMVLQCNEAF</sequence>
<feature type="region of interest" description="Disordered" evidence="1">
    <location>
        <begin position="32"/>
        <end position="58"/>
    </location>
</feature>